<dbReference type="OrthoDB" id="9807950at2"/>
<gene>
    <name evidence="4" type="primary">SsaU</name>
    <name evidence="4" type="ORF">CAGGBEG34_240004</name>
</gene>
<dbReference type="Pfam" id="PF01312">
    <property type="entry name" value="Bac_export_2"/>
    <property type="match status" value="1"/>
</dbReference>
<dbReference type="SUPFAM" id="SSF160544">
    <property type="entry name" value="EscU C-terminal domain-like"/>
    <property type="match status" value="1"/>
</dbReference>
<dbReference type="AlphaFoldDB" id="G2J9I7"/>
<keyword evidence="3" id="KW-0472">Membrane</keyword>
<reference evidence="4 5" key="1">
    <citation type="submission" date="2011-08" db="EMBL/GenBank/DDBJ databases">
        <title>The genome of the obligate endobacterium of an arbuscular mycorrhizal fungus reveals an interphylum network of nutritional interactions.</title>
        <authorList>
            <person name="Ghignone S."/>
            <person name="Salvioli A."/>
            <person name="Anca I."/>
            <person name="Lumini E."/>
            <person name="Ortu G."/>
            <person name="Petiti L."/>
            <person name="Cruveiller S."/>
            <person name="Bianciotto V."/>
            <person name="Piffanelli P."/>
            <person name="Lanfranco L."/>
            <person name="Bonfante P."/>
        </authorList>
    </citation>
    <scope>NUCLEOTIDE SEQUENCE [LARGE SCALE GENOMIC DNA]</scope>
    <source>
        <strain evidence="4 5">BEG34</strain>
    </source>
</reference>
<organism evidence="4 5">
    <name type="scientific">Candidatus Glomeribacter gigasporarum BEG34</name>
    <dbReference type="NCBI Taxonomy" id="1070319"/>
    <lineage>
        <taxon>Bacteria</taxon>
        <taxon>Pseudomonadati</taxon>
        <taxon>Pseudomonadota</taxon>
        <taxon>Betaproteobacteria</taxon>
        <taxon>Burkholderiales</taxon>
        <taxon>Burkholderiaceae</taxon>
        <taxon>Candidatus Glomeribacter</taxon>
    </lineage>
</organism>
<evidence type="ECO:0000256" key="1">
    <source>
        <dbReference type="ARBA" id="ARBA00010690"/>
    </source>
</evidence>
<comment type="caution">
    <text evidence="4">The sequence shown here is derived from an EMBL/GenBank/DDBJ whole genome shotgun (WGS) entry which is preliminary data.</text>
</comment>
<keyword evidence="3" id="KW-0812">Transmembrane</keyword>
<dbReference type="RefSeq" id="WP_006682624.1">
    <property type="nucleotide sequence ID" value="NZ_CAFB01000041.1"/>
</dbReference>
<dbReference type="STRING" id="1070319.CAGGBEG34_240004"/>
<sequence>MEAKTEQPTPKKRQDARKEGQIARSSEIVDGAQLIVSALWFRLEGPKLMADVQNIFKHATASISLPFDQILTQTALLCIQLLIRFIGSLAIALVLVSMLASFVQTGVVFIPKKLMPQLSALSPASNAKNLFSMKKLYSLLLILFKVVLLSLVFFYILSRYGRSLVFLPNCGVQCAIPVLAKLCGWLLGSLIAFYTVLGAIDYLFEHRQLMKQLMMSKEEIKQEFKNIERNPAIKQRMRAMHEEVQRSDMPSRVARSSVLVRNPAHIAVCLYYKQDETPLPIVTEKGAGHHALRMIGIAQQYQVPIVANIPLAQQLMRDAKVDETIPEPLFEPVAEVLNLIMLDEEEEEADVEEEAAKDASA</sequence>
<keyword evidence="3" id="KW-1133">Transmembrane helix</keyword>
<dbReference type="eggNOG" id="COG4792">
    <property type="taxonomic scope" value="Bacteria"/>
</dbReference>
<dbReference type="NCBIfam" id="NF009364">
    <property type="entry name" value="PRK12721.1"/>
    <property type="match status" value="1"/>
</dbReference>
<dbReference type="PRINTS" id="PR00950">
    <property type="entry name" value="TYPE3IMSPROT"/>
</dbReference>
<dbReference type="Proteomes" id="UP000054051">
    <property type="component" value="Unassembled WGS sequence"/>
</dbReference>
<feature type="transmembrane region" description="Helical" evidence="3">
    <location>
        <begin position="136"/>
        <end position="157"/>
    </location>
</feature>
<name>G2J9I7_9BURK</name>
<dbReference type="PANTHER" id="PTHR30531">
    <property type="entry name" value="FLAGELLAR BIOSYNTHETIC PROTEIN FLHB"/>
    <property type="match status" value="1"/>
</dbReference>
<dbReference type="GO" id="GO:0009306">
    <property type="term" value="P:protein secretion"/>
    <property type="evidence" value="ECO:0007669"/>
    <property type="project" value="InterPro"/>
</dbReference>
<dbReference type="Gene3D" id="3.40.1690.10">
    <property type="entry name" value="secretion proteins EscU"/>
    <property type="match status" value="1"/>
</dbReference>
<evidence type="ECO:0000313" key="4">
    <source>
        <dbReference type="EMBL" id="CCD29434.1"/>
    </source>
</evidence>
<dbReference type="PANTHER" id="PTHR30531:SF6">
    <property type="entry name" value="SECRETION SYSTEM APPARATUS PROTEIN SSAU"/>
    <property type="match status" value="1"/>
</dbReference>
<dbReference type="InterPro" id="IPR006135">
    <property type="entry name" value="T3SS_substrate_exporter"/>
</dbReference>
<accession>G2J9I7</accession>
<evidence type="ECO:0000313" key="5">
    <source>
        <dbReference type="Proteomes" id="UP000054051"/>
    </source>
</evidence>
<comment type="similarity">
    <text evidence="1">Belongs to the type III secretion exporter family.</text>
</comment>
<feature type="region of interest" description="Disordered" evidence="2">
    <location>
        <begin position="1"/>
        <end position="21"/>
    </location>
</feature>
<proteinExistence type="inferred from homology"/>
<dbReference type="EMBL" id="CAFB01000041">
    <property type="protein sequence ID" value="CCD29434.1"/>
    <property type="molecule type" value="Genomic_DNA"/>
</dbReference>
<dbReference type="InterPro" id="IPR029025">
    <property type="entry name" value="T3SS_substrate_exporter_C"/>
</dbReference>
<keyword evidence="5" id="KW-1185">Reference proteome</keyword>
<feature type="transmembrane region" description="Helical" evidence="3">
    <location>
        <begin position="81"/>
        <end position="110"/>
    </location>
</feature>
<feature type="compositionally biased region" description="Basic and acidic residues" evidence="2">
    <location>
        <begin position="12"/>
        <end position="21"/>
    </location>
</feature>
<evidence type="ECO:0000256" key="3">
    <source>
        <dbReference type="SAM" id="Phobius"/>
    </source>
</evidence>
<evidence type="ECO:0000256" key="2">
    <source>
        <dbReference type="SAM" id="MobiDB-lite"/>
    </source>
</evidence>
<dbReference type="GO" id="GO:0005886">
    <property type="term" value="C:plasma membrane"/>
    <property type="evidence" value="ECO:0007669"/>
    <property type="project" value="TreeGrafter"/>
</dbReference>
<feature type="transmembrane region" description="Helical" evidence="3">
    <location>
        <begin position="185"/>
        <end position="204"/>
    </location>
</feature>
<protein>
    <submittedName>
        <fullName evidence="4">Putative Type III secretion system apparatus protein SsaU</fullName>
    </submittedName>
</protein>